<accession>A0ABW3SD48</accession>
<evidence type="ECO:0000313" key="1">
    <source>
        <dbReference type="EMBL" id="MFD1182677.1"/>
    </source>
</evidence>
<organism evidence="1 2">
    <name type="scientific">Paenibacillus timonensis</name>
    <dbReference type="NCBI Taxonomy" id="225915"/>
    <lineage>
        <taxon>Bacteria</taxon>
        <taxon>Bacillati</taxon>
        <taxon>Bacillota</taxon>
        <taxon>Bacilli</taxon>
        <taxon>Bacillales</taxon>
        <taxon>Paenibacillaceae</taxon>
        <taxon>Paenibacillus</taxon>
    </lineage>
</organism>
<proteinExistence type="predicted"/>
<comment type="caution">
    <text evidence="1">The sequence shown here is derived from an EMBL/GenBank/DDBJ whole genome shotgun (WGS) entry which is preliminary data.</text>
</comment>
<protein>
    <submittedName>
        <fullName evidence="1">Uncharacterized protein</fullName>
    </submittedName>
</protein>
<evidence type="ECO:0000313" key="2">
    <source>
        <dbReference type="Proteomes" id="UP001597211"/>
    </source>
</evidence>
<dbReference type="Proteomes" id="UP001597211">
    <property type="component" value="Unassembled WGS sequence"/>
</dbReference>
<keyword evidence="2" id="KW-1185">Reference proteome</keyword>
<name>A0ABW3SD48_9BACL</name>
<dbReference type="RefSeq" id="WP_240269771.1">
    <property type="nucleotide sequence ID" value="NZ_JAKSXN010000031.1"/>
</dbReference>
<gene>
    <name evidence="1" type="ORF">ACFQ2Z_15060</name>
</gene>
<dbReference type="EMBL" id="JBHTKZ010000029">
    <property type="protein sequence ID" value="MFD1182677.1"/>
    <property type="molecule type" value="Genomic_DNA"/>
</dbReference>
<sequence length="100" mass="11456">MEIRVQNTLISLYGGLVPNDNGKKWPYFARVRLESPICGAFGENKALKWPYFSLKRSKARNKALKYRYYGREENEAAEKPFSGFFAFSYSFTLSTVLPGA</sequence>
<reference evidence="2" key="1">
    <citation type="journal article" date="2019" name="Int. J. Syst. Evol. Microbiol.">
        <title>The Global Catalogue of Microorganisms (GCM) 10K type strain sequencing project: providing services to taxonomists for standard genome sequencing and annotation.</title>
        <authorList>
            <consortium name="The Broad Institute Genomics Platform"/>
            <consortium name="The Broad Institute Genome Sequencing Center for Infectious Disease"/>
            <person name="Wu L."/>
            <person name="Ma J."/>
        </authorList>
    </citation>
    <scope>NUCLEOTIDE SEQUENCE [LARGE SCALE GENOMIC DNA]</scope>
    <source>
        <strain evidence="2">CCUG 48216</strain>
    </source>
</reference>